<dbReference type="SUPFAM" id="SSF160631">
    <property type="entry name" value="SMI1/KNR4-like"/>
    <property type="match status" value="1"/>
</dbReference>
<dbReference type="RefSeq" id="WP_141450180.1">
    <property type="nucleotide sequence ID" value="NZ_CP041217.1"/>
</dbReference>
<dbReference type="InterPro" id="IPR016024">
    <property type="entry name" value="ARM-type_fold"/>
</dbReference>
<evidence type="ECO:0000256" key="1">
    <source>
        <dbReference type="SAM" id="MobiDB-lite"/>
    </source>
</evidence>
<proteinExistence type="predicted"/>
<feature type="compositionally biased region" description="Polar residues" evidence="1">
    <location>
        <begin position="124"/>
        <end position="133"/>
    </location>
</feature>
<protein>
    <submittedName>
        <fullName evidence="3">SMI1/KNR4 family protein</fullName>
    </submittedName>
</protein>
<dbReference type="Proteomes" id="UP000316968">
    <property type="component" value="Chromosome"/>
</dbReference>
<dbReference type="EMBL" id="CP041217">
    <property type="protein sequence ID" value="QDH23565.1"/>
    <property type="molecule type" value="Genomic_DNA"/>
</dbReference>
<gene>
    <name evidence="3" type="ORF">FFV09_23475</name>
</gene>
<feature type="region of interest" description="Disordered" evidence="1">
    <location>
        <begin position="124"/>
        <end position="144"/>
    </location>
</feature>
<dbReference type="Gene3D" id="1.25.10.10">
    <property type="entry name" value="Leucine-rich Repeat Variant"/>
    <property type="match status" value="1"/>
</dbReference>
<accession>A0A4Y6V5J6</accession>
<dbReference type="KEGG" id="saca:FFV09_23475"/>
<dbReference type="OrthoDB" id="1190024at2"/>
<dbReference type="InterPro" id="IPR037883">
    <property type="entry name" value="Knr4/Smi1-like_sf"/>
</dbReference>
<dbReference type="InterPro" id="IPR011989">
    <property type="entry name" value="ARM-like"/>
</dbReference>
<evidence type="ECO:0000259" key="2">
    <source>
        <dbReference type="Pfam" id="PF09346"/>
    </source>
</evidence>
<feature type="domain" description="Knr4/Smi1-like" evidence="2">
    <location>
        <begin position="61"/>
        <end position="200"/>
    </location>
</feature>
<keyword evidence="4" id="KW-1185">Reference proteome</keyword>
<dbReference type="Pfam" id="PF09346">
    <property type="entry name" value="SMI1_KNR4"/>
    <property type="match status" value="1"/>
</dbReference>
<reference evidence="3 4" key="1">
    <citation type="submission" date="2019-06" db="EMBL/GenBank/DDBJ databases">
        <title>Saccharibacillus brassicae sp. nov., an endophytic bacterium isolated from Chinese cabbage seeds (Brassica pekinensis).</title>
        <authorList>
            <person name="Jiang L."/>
            <person name="Lee J."/>
            <person name="Kim S.W."/>
        </authorList>
    </citation>
    <scope>NUCLEOTIDE SEQUENCE [LARGE SCALE GENOMIC DNA]</scope>
    <source>
        <strain evidence="4">KCTC 43072 / ATSA2</strain>
    </source>
</reference>
<feature type="compositionally biased region" description="Acidic residues" evidence="1">
    <location>
        <begin position="134"/>
        <end position="144"/>
    </location>
</feature>
<evidence type="ECO:0000313" key="3">
    <source>
        <dbReference type="EMBL" id="QDH23565.1"/>
    </source>
</evidence>
<sequence length="483" mass="54680">MEQQQTAAFVSRQQALQTFEAQIERIRRKLPRAAKAPGADSVFGASSHGYRLGSPLPLHRLLALEQAWGTELPDDFAAFLVGVGSGGPARYGGAGPYYGLYDVERLKPDPDRLVQPSRFKWNSAAQDWQSESESAGEYEPDDDLDDDAYEEALADLMRGTLEIGTMGCGSELLLIVCGEHRGRIVYWNGETYTPFFVYESNMLDWYERWLDEVIAGFKIHWFGTTPGGGEAELLTLAQSPGPARQRSEALKALLRFPQLGEPAIAFAKHAVDDEADQVRYWALTLLAAHAPEYADPLLRQHLRSEQTQQRRTAVKLIHWYRAQAARNFAETLQTTVPWETDEETFRFGTYVLESAGVEPLPLLLPAFRSPAADIRKSAIWQAGKSRRKADYVEDFVDILLHDPETYVRLTAIQALDGVPDLRLLPAYEHVLEQHPTDEHDIRGNVRHRLKQYRFHTHKKIERGVPAELTNVRSMLRDLMEERG</sequence>
<organism evidence="3 4">
    <name type="scientific">Saccharibacillus brassicae</name>
    <dbReference type="NCBI Taxonomy" id="2583377"/>
    <lineage>
        <taxon>Bacteria</taxon>
        <taxon>Bacillati</taxon>
        <taxon>Bacillota</taxon>
        <taxon>Bacilli</taxon>
        <taxon>Bacillales</taxon>
        <taxon>Paenibacillaceae</taxon>
        <taxon>Saccharibacillus</taxon>
    </lineage>
</organism>
<name>A0A4Y6V5J6_SACBS</name>
<dbReference type="InterPro" id="IPR018958">
    <property type="entry name" value="Knr4/Smi1-like_dom"/>
</dbReference>
<evidence type="ECO:0000313" key="4">
    <source>
        <dbReference type="Proteomes" id="UP000316968"/>
    </source>
</evidence>
<dbReference type="SUPFAM" id="SSF48371">
    <property type="entry name" value="ARM repeat"/>
    <property type="match status" value="1"/>
</dbReference>
<dbReference type="AlphaFoldDB" id="A0A4Y6V5J6"/>